<gene>
    <name evidence="3" type="ORF">FCL38_23470</name>
    <name evidence="2" type="ORF">FHS02_003793</name>
</gene>
<reference evidence="3 4" key="1">
    <citation type="submission" date="2019-05" db="EMBL/GenBank/DDBJ databases">
        <title>Draft Genome Sequences of Six Type Strains of the Genus Massilia.</title>
        <authorList>
            <person name="Miess H."/>
            <person name="Frediansyhah A."/>
            <person name="Gross H."/>
        </authorList>
    </citation>
    <scope>NUCLEOTIDE SEQUENCE [LARGE SCALE GENOMIC DNA]</scope>
    <source>
        <strain evidence="3 4">DSMZ 26121</strain>
    </source>
</reference>
<keyword evidence="1" id="KW-0472">Membrane</keyword>
<evidence type="ECO:0000313" key="3">
    <source>
        <dbReference type="EMBL" id="QCP13074.1"/>
    </source>
</evidence>
<evidence type="ECO:0000256" key="1">
    <source>
        <dbReference type="SAM" id="Phobius"/>
    </source>
</evidence>
<feature type="transmembrane region" description="Helical" evidence="1">
    <location>
        <begin position="25"/>
        <end position="48"/>
    </location>
</feature>
<dbReference type="EMBL" id="JACHXS010000007">
    <property type="protein sequence ID" value="MBB3222955.1"/>
    <property type="molecule type" value="Genomic_DNA"/>
</dbReference>
<name>A0A4P8HX42_9BURK</name>
<keyword evidence="4" id="KW-1185">Reference proteome</keyword>
<accession>A0A4P8HX42</accession>
<organism evidence="2 5">
    <name type="scientific">Pseudoduganella umbonata</name>
    <dbReference type="NCBI Taxonomy" id="864828"/>
    <lineage>
        <taxon>Bacteria</taxon>
        <taxon>Pseudomonadati</taxon>
        <taxon>Pseudomonadota</taxon>
        <taxon>Betaproteobacteria</taxon>
        <taxon>Burkholderiales</taxon>
        <taxon>Oxalobacteraceae</taxon>
        <taxon>Telluria group</taxon>
        <taxon>Pseudoduganella</taxon>
    </lineage>
</organism>
<evidence type="ECO:0000313" key="4">
    <source>
        <dbReference type="Proteomes" id="UP000298763"/>
    </source>
</evidence>
<dbReference type="EMBL" id="CP040017">
    <property type="protein sequence ID" value="QCP13074.1"/>
    <property type="molecule type" value="Genomic_DNA"/>
</dbReference>
<reference evidence="2 5" key="2">
    <citation type="submission" date="2020-08" db="EMBL/GenBank/DDBJ databases">
        <title>Genomic Encyclopedia of Type Strains, Phase III (KMG-III): the genomes of soil and plant-associated and newly described type strains.</title>
        <authorList>
            <person name="Whitman W."/>
        </authorList>
    </citation>
    <scope>NUCLEOTIDE SEQUENCE [LARGE SCALE GENOMIC DNA]</scope>
    <source>
        <strain evidence="2 5">CECT 7753</strain>
    </source>
</reference>
<dbReference type="Proteomes" id="UP000584325">
    <property type="component" value="Unassembled WGS sequence"/>
</dbReference>
<dbReference type="Proteomes" id="UP000298763">
    <property type="component" value="Chromosome"/>
</dbReference>
<proteinExistence type="predicted"/>
<feature type="transmembrane region" description="Helical" evidence="1">
    <location>
        <begin position="88"/>
        <end position="106"/>
    </location>
</feature>
<protein>
    <submittedName>
        <fullName evidence="3">Iron transporter</fullName>
    </submittedName>
</protein>
<dbReference type="AlphaFoldDB" id="A0A4P8HX42"/>
<keyword evidence="1" id="KW-1133">Transmembrane helix</keyword>
<keyword evidence="1" id="KW-0812">Transmembrane</keyword>
<evidence type="ECO:0000313" key="5">
    <source>
        <dbReference type="Proteomes" id="UP000584325"/>
    </source>
</evidence>
<dbReference type="OrthoDB" id="8760015at2"/>
<sequence length="110" mass="11052">MQAQSTTAQPAAKPRKTGPGWRYRVGVGVRALAAILGGYALSAAWAAALALTMPTVRVEAALTATMAALAIYPCAAMWCFGARSARRAVGGLLVAGAVPAAILLLSKGAA</sequence>
<dbReference type="RefSeq" id="WP_137315866.1">
    <property type="nucleotide sequence ID" value="NZ_CP040017.1"/>
</dbReference>
<evidence type="ECO:0000313" key="2">
    <source>
        <dbReference type="EMBL" id="MBB3222955.1"/>
    </source>
</evidence>
<feature type="transmembrane region" description="Helical" evidence="1">
    <location>
        <begin position="60"/>
        <end position="81"/>
    </location>
</feature>